<dbReference type="OrthoDB" id="4948765at2759"/>
<reference evidence="2 3" key="1">
    <citation type="journal article" date="2014" name="Genome Biol. Evol.">
        <title>Comparative genomics and transcriptomics analyses reveal divergent lifestyle features of nematode endoparasitic fungus Hirsutella minnesotensis.</title>
        <authorList>
            <person name="Lai Y."/>
            <person name="Liu K."/>
            <person name="Zhang X."/>
            <person name="Zhang X."/>
            <person name="Li K."/>
            <person name="Wang N."/>
            <person name="Shu C."/>
            <person name="Wu Y."/>
            <person name="Wang C."/>
            <person name="Bushley K.E."/>
            <person name="Xiang M."/>
            <person name="Liu X."/>
        </authorList>
    </citation>
    <scope>NUCLEOTIDE SEQUENCE [LARGE SCALE GENOMIC DNA]</scope>
    <source>
        <strain evidence="2 3">3608</strain>
    </source>
</reference>
<feature type="region of interest" description="Disordered" evidence="1">
    <location>
        <begin position="492"/>
        <end position="531"/>
    </location>
</feature>
<accession>A0A0F7ZID5</accession>
<gene>
    <name evidence="2" type="ORF">HIM_12126</name>
</gene>
<protein>
    <submittedName>
        <fullName evidence="2">Uncharacterized protein</fullName>
    </submittedName>
</protein>
<feature type="compositionally biased region" description="Low complexity" evidence="1">
    <location>
        <begin position="166"/>
        <end position="183"/>
    </location>
</feature>
<organism evidence="2 3">
    <name type="scientific">Hirsutella minnesotensis 3608</name>
    <dbReference type="NCBI Taxonomy" id="1043627"/>
    <lineage>
        <taxon>Eukaryota</taxon>
        <taxon>Fungi</taxon>
        <taxon>Dikarya</taxon>
        <taxon>Ascomycota</taxon>
        <taxon>Pezizomycotina</taxon>
        <taxon>Sordariomycetes</taxon>
        <taxon>Hypocreomycetidae</taxon>
        <taxon>Hypocreales</taxon>
        <taxon>Ophiocordycipitaceae</taxon>
        <taxon>Hirsutella</taxon>
    </lineage>
</organism>
<keyword evidence="3" id="KW-1185">Reference proteome</keyword>
<sequence>MSNTRPTADSITAEDVDDQLDQLEDLMRDTAIPKTLYRQINVNLWEQDVTPDDDKEAITTYVARFLSEGEFNIHLQGYEILSYFQEHFNGWTEETWENADKTYRRILRQLLKRRGIYTGRSNGSITKQFVSLQTIEDPLDWPVKDFEEMTFDEGTSAHRRQKASVRRSPTPHRTTAAATTPAASPQPPVATSIAATALEPKDTEDPLPTQTSFPTLLPTVDLDPQARLTAHPTTYRFNHPEIVQAVTVPAQPTELRSSANPVTTPLEAYTRIPPEEVANGIVDAELPQKFAKLWVKDKNYTGEPYDLLDDKVRIFMSVCYTLQATPDKFHALFPRILTGRAQTYYIEQIKWTSTFRKAYDSIKQHFDTEVNHVHYYTNWTTITFNKLRAENANKSLHDVLQLLFDKLQLCQRALGKDYAGDIPLRTTLINACRGVPELEYALFKPAEKIETLFADLRSSVETHLTRRTASQFTQDTDGSFDHVDPQHQYYLDRRYNNNRGQGRYSYSGQRPNRGYRHSYDRGSYRPQDRSNYGFSHTNRNWNKKCFVCGKEACWSTKHTAEERQKAKDQYVTHCHFTGVQLMDFATYILDYEGHEMDDLDDNDIWEENDNGTDNHPKQWQASQMLCQQAFNHLITGEDVYQTDQTTVPASQFVIDDRYSKDKFQGIMIDTGAAKVSTAGHSQYIALQREDPSVALDSSTSGQATIKFGNGEATHSVGSIALKTPVGRITFHIL</sequence>
<name>A0A0F7ZID5_9HYPO</name>
<dbReference type="EMBL" id="KQ030883">
    <property type="protein sequence ID" value="KJZ68485.1"/>
    <property type="molecule type" value="Genomic_DNA"/>
</dbReference>
<evidence type="ECO:0000313" key="3">
    <source>
        <dbReference type="Proteomes" id="UP000054481"/>
    </source>
</evidence>
<feature type="compositionally biased region" description="Basic and acidic residues" evidence="1">
    <location>
        <begin position="517"/>
        <end position="528"/>
    </location>
</feature>
<dbReference type="AlphaFoldDB" id="A0A0F7ZID5"/>
<feature type="region of interest" description="Disordered" evidence="1">
    <location>
        <begin position="152"/>
        <end position="189"/>
    </location>
</feature>
<evidence type="ECO:0000256" key="1">
    <source>
        <dbReference type="SAM" id="MobiDB-lite"/>
    </source>
</evidence>
<dbReference type="Proteomes" id="UP000054481">
    <property type="component" value="Unassembled WGS sequence"/>
</dbReference>
<proteinExistence type="predicted"/>
<evidence type="ECO:0000313" key="2">
    <source>
        <dbReference type="EMBL" id="KJZ68485.1"/>
    </source>
</evidence>